<dbReference type="SUPFAM" id="SSF88946">
    <property type="entry name" value="Sigma2 domain of RNA polymerase sigma factors"/>
    <property type="match status" value="1"/>
</dbReference>
<dbReference type="InterPro" id="IPR013325">
    <property type="entry name" value="RNA_pol_sigma_r2"/>
</dbReference>
<dbReference type="KEGG" id="nwa:Nwat_1424"/>
<evidence type="ECO:0000259" key="6">
    <source>
        <dbReference type="PROSITE" id="PS00715"/>
    </source>
</evidence>
<dbReference type="Gene3D" id="1.10.601.10">
    <property type="entry name" value="RNA Polymerase Primary Sigma Factor"/>
    <property type="match status" value="1"/>
</dbReference>
<dbReference type="EMBL" id="CP002086">
    <property type="protein sequence ID" value="ADJ28334.1"/>
    <property type="molecule type" value="Genomic_DNA"/>
</dbReference>
<dbReference type="PROSITE" id="PS00715">
    <property type="entry name" value="SIGMA70_1"/>
    <property type="match status" value="1"/>
</dbReference>
<dbReference type="InterPro" id="IPR007627">
    <property type="entry name" value="RNA_pol_sigma70_r2"/>
</dbReference>
<dbReference type="InterPro" id="IPR009042">
    <property type="entry name" value="RNA_pol_sigma70_r1_2"/>
</dbReference>
<dbReference type="PIRSF" id="PIRSF000770">
    <property type="entry name" value="RNA_pol_sigma-SigE/K"/>
    <property type="match status" value="1"/>
</dbReference>
<dbReference type="CDD" id="cd06171">
    <property type="entry name" value="Sigma70_r4"/>
    <property type="match status" value="1"/>
</dbReference>
<dbReference type="NCBIfam" id="TIGR02937">
    <property type="entry name" value="sigma70-ECF"/>
    <property type="match status" value="1"/>
</dbReference>
<evidence type="ECO:0000256" key="1">
    <source>
        <dbReference type="ARBA" id="ARBA00023015"/>
    </source>
</evidence>
<evidence type="ECO:0000313" key="9">
    <source>
        <dbReference type="Proteomes" id="UP000000393"/>
    </source>
</evidence>
<accession>D8K607</accession>
<dbReference type="PROSITE" id="PS00716">
    <property type="entry name" value="SIGMA70_2"/>
    <property type="match status" value="1"/>
</dbReference>
<comment type="similarity">
    <text evidence="5">Belongs to the sigma-70 factor family.</text>
</comment>
<dbReference type="InterPro" id="IPR050239">
    <property type="entry name" value="Sigma-70_RNA_pol_init_factors"/>
</dbReference>
<dbReference type="Proteomes" id="UP000000393">
    <property type="component" value="Chromosome"/>
</dbReference>
<dbReference type="FunFam" id="1.10.601.10:FF:000001">
    <property type="entry name" value="RNA polymerase sigma factor SigA"/>
    <property type="match status" value="1"/>
</dbReference>
<dbReference type="GO" id="GO:0003677">
    <property type="term" value="F:DNA binding"/>
    <property type="evidence" value="ECO:0007669"/>
    <property type="project" value="UniProtKB-KW"/>
</dbReference>
<dbReference type="PANTHER" id="PTHR30603">
    <property type="entry name" value="RNA POLYMERASE SIGMA FACTOR RPO"/>
    <property type="match status" value="1"/>
</dbReference>
<dbReference type="InterPro" id="IPR014284">
    <property type="entry name" value="RNA_pol_sigma-70_dom"/>
</dbReference>
<dbReference type="RefSeq" id="WP_013220426.1">
    <property type="nucleotide sequence ID" value="NC_014315.1"/>
</dbReference>
<comment type="function">
    <text evidence="5">Sigma factors are initiation factors that promote the attachment of RNA polymerase to specific initiation sites and are then released.</text>
</comment>
<keyword evidence="9" id="KW-1185">Reference proteome</keyword>
<keyword evidence="1 5" id="KW-0805">Transcription regulation</keyword>
<feature type="domain" description="RNA polymerase sigma-70" evidence="6">
    <location>
        <begin position="99"/>
        <end position="112"/>
    </location>
</feature>
<name>D8K607_NITWC</name>
<dbReference type="Pfam" id="PF04545">
    <property type="entry name" value="Sigma70_r4"/>
    <property type="match status" value="1"/>
</dbReference>
<dbReference type="AlphaFoldDB" id="D8K607"/>
<dbReference type="Pfam" id="PF00140">
    <property type="entry name" value="Sigma70_r1_2"/>
    <property type="match status" value="1"/>
</dbReference>
<sequence>MVSERISPLQSINITATLARNKKTANSVNRSLSPGLTLENLYMREAGKVPLLNAEEERYYARLALQGDREARNRIIESNLRIVIKVASRHVNRGLPLMDLIEEGNLGLINAVEKFNPELGFRFSTYASWWIRQAIERALMNQTRTIRLPVHVFKKIRSYQKEVILFRQRYNIEPRSGEIAKLLHEPLERVQRYLSLQALETSLDDPLNEDTEDCLADLLPDERNNPALLWEIFDKKASIYNQLSQLPERQQEILKRRYGLDGYEVTTLEEIGHNLGITRERVRQIQQAAIKRLRKIIESEFAT</sequence>
<dbReference type="STRING" id="105559.Nwat_1424"/>
<dbReference type="PRINTS" id="PR00046">
    <property type="entry name" value="SIGMA70FCT"/>
</dbReference>
<dbReference type="SUPFAM" id="SSF88659">
    <property type="entry name" value="Sigma3 and sigma4 domains of RNA polymerase sigma factors"/>
    <property type="match status" value="2"/>
</dbReference>
<dbReference type="Gene3D" id="1.10.10.10">
    <property type="entry name" value="Winged helix-like DNA-binding domain superfamily/Winged helix DNA-binding domain"/>
    <property type="match status" value="2"/>
</dbReference>
<keyword evidence="4 5" id="KW-0804">Transcription</keyword>
<dbReference type="PANTHER" id="PTHR30603:SF67">
    <property type="entry name" value="RNA POLYMERASE SIGMA FACTOR RPOS"/>
    <property type="match status" value="1"/>
</dbReference>
<keyword evidence="2 5" id="KW-0731">Sigma factor</keyword>
<dbReference type="GO" id="GO:0016987">
    <property type="term" value="F:sigma factor activity"/>
    <property type="evidence" value="ECO:0007669"/>
    <property type="project" value="UniProtKB-KW"/>
</dbReference>
<dbReference type="OrthoDB" id="9809557at2"/>
<feature type="domain" description="RNA polymerase sigma-70" evidence="7">
    <location>
        <begin position="267"/>
        <end position="293"/>
    </location>
</feature>
<dbReference type="HOGENOM" id="CLU_014793_3_5_6"/>
<evidence type="ECO:0000256" key="2">
    <source>
        <dbReference type="ARBA" id="ARBA00023082"/>
    </source>
</evidence>
<keyword evidence="3 5" id="KW-0238">DNA-binding</keyword>
<dbReference type="InterPro" id="IPR036388">
    <property type="entry name" value="WH-like_DNA-bd_sf"/>
</dbReference>
<evidence type="ECO:0000256" key="3">
    <source>
        <dbReference type="ARBA" id="ARBA00023125"/>
    </source>
</evidence>
<dbReference type="eggNOG" id="COG0568">
    <property type="taxonomic scope" value="Bacteria"/>
</dbReference>
<reference evidence="8 9" key="1">
    <citation type="submission" date="2010-06" db="EMBL/GenBank/DDBJ databases">
        <title>Complete sequence of chromosome of Nitrosococcus watsoni C-113.</title>
        <authorList>
            <consortium name="US DOE Joint Genome Institute"/>
            <person name="Lucas S."/>
            <person name="Copeland A."/>
            <person name="Lapidus A."/>
            <person name="Cheng J.-F."/>
            <person name="Bruce D."/>
            <person name="Goodwin L."/>
            <person name="Pitluck S."/>
            <person name="Malfatti S.A."/>
            <person name="Chain P.S.G."/>
            <person name="Land M."/>
            <person name="Hauser L."/>
            <person name="Kyrpides N."/>
            <person name="Ivanova N."/>
            <person name="Cambell M.A."/>
            <person name="Heidelberg J.F."/>
            <person name="Klotz M.G."/>
            <person name="Woyke T."/>
        </authorList>
    </citation>
    <scope>NUCLEOTIDE SEQUENCE [LARGE SCALE GENOMIC DNA]</scope>
    <source>
        <strain evidence="8 9">C-113</strain>
    </source>
</reference>
<evidence type="ECO:0000259" key="7">
    <source>
        <dbReference type="PROSITE" id="PS00716"/>
    </source>
</evidence>
<organism evidence="8 9">
    <name type="scientific">Nitrosococcus watsoni (strain C-113)</name>
    <dbReference type="NCBI Taxonomy" id="105559"/>
    <lineage>
        <taxon>Bacteria</taxon>
        <taxon>Pseudomonadati</taxon>
        <taxon>Pseudomonadota</taxon>
        <taxon>Gammaproteobacteria</taxon>
        <taxon>Chromatiales</taxon>
        <taxon>Chromatiaceae</taxon>
        <taxon>Nitrosococcus</taxon>
    </lineage>
</organism>
<dbReference type="InterPro" id="IPR000943">
    <property type="entry name" value="RNA_pol_sigma70"/>
</dbReference>
<evidence type="ECO:0000313" key="8">
    <source>
        <dbReference type="EMBL" id="ADJ28334.1"/>
    </source>
</evidence>
<evidence type="ECO:0000256" key="4">
    <source>
        <dbReference type="ARBA" id="ARBA00023163"/>
    </source>
</evidence>
<evidence type="ECO:0000256" key="5">
    <source>
        <dbReference type="RuleBase" id="RU362124"/>
    </source>
</evidence>
<dbReference type="InterPro" id="IPR013324">
    <property type="entry name" value="RNA_pol_sigma_r3/r4-like"/>
</dbReference>
<dbReference type="InterPro" id="IPR007630">
    <property type="entry name" value="RNA_pol_sigma70_r4"/>
</dbReference>
<protein>
    <recommendedName>
        <fullName evidence="5">RNA polymerase sigma factor</fullName>
    </recommendedName>
</protein>
<gene>
    <name evidence="8" type="ordered locus">Nwat_1424</name>
</gene>
<proteinExistence type="inferred from homology"/>
<dbReference type="GO" id="GO:0006352">
    <property type="term" value="P:DNA-templated transcription initiation"/>
    <property type="evidence" value="ECO:0007669"/>
    <property type="project" value="InterPro"/>
</dbReference>
<dbReference type="Pfam" id="PF04542">
    <property type="entry name" value="Sigma70_r2"/>
    <property type="match status" value="1"/>
</dbReference>